<evidence type="ECO:0000256" key="7">
    <source>
        <dbReference type="ARBA" id="ARBA00022795"/>
    </source>
</evidence>
<evidence type="ECO:0000313" key="13">
    <source>
        <dbReference type="Proteomes" id="UP001595962"/>
    </source>
</evidence>
<keyword evidence="12" id="KW-0969">Cilium</keyword>
<comment type="function">
    <text evidence="1">Needed for flagellar regrowth and assembly.</text>
</comment>
<evidence type="ECO:0000256" key="9">
    <source>
        <dbReference type="ARBA" id="ARBA00023225"/>
    </source>
</evidence>
<keyword evidence="6" id="KW-0963">Cytoplasm</keyword>
<comment type="similarity">
    <text evidence="3">Belongs to the FliH family.</text>
</comment>
<evidence type="ECO:0000256" key="5">
    <source>
        <dbReference type="ARBA" id="ARBA00022448"/>
    </source>
</evidence>
<proteinExistence type="inferred from homology"/>
<comment type="subcellular location">
    <subcellularLocation>
        <location evidence="2">Cytoplasm</location>
    </subcellularLocation>
</comment>
<keyword evidence="12" id="KW-0282">Flagellum</keyword>
<keyword evidence="7" id="KW-1005">Bacterial flagellum biogenesis</keyword>
<dbReference type="PRINTS" id="PR01003">
    <property type="entry name" value="FLGFLIH"/>
</dbReference>
<dbReference type="PANTHER" id="PTHR34982:SF1">
    <property type="entry name" value="FLAGELLAR ASSEMBLY PROTEIN FLIH"/>
    <property type="match status" value="1"/>
</dbReference>
<gene>
    <name evidence="12" type="primary">fliH</name>
    <name evidence="12" type="ORF">ACFO3I_17935</name>
</gene>
<dbReference type="RefSeq" id="WP_377336416.1">
    <property type="nucleotide sequence ID" value="NZ_JBHSGB010000017.1"/>
</dbReference>
<keyword evidence="12" id="KW-0966">Cell projection</keyword>
<keyword evidence="8" id="KW-0653">Protein transport</keyword>
<dbReference type="EMBL" id="JBHSGB010000017">
    <property type="protein sequence ID" value="MFC4656904.1"/>
    <property type="molecule type" value="Genomic_DNA"/>
</dbReference>
<dbReference type="NCBIfam" id="NF004270">
    <property type="entry name" value="PRK05687.2-1"/>
    <property type="match status" value="1"/>
</dbReference>
<evidence type="ECO:0000256" key="10">
    <source>
        <dbReference type="SAM" id="MobiDB-lite"/>
    </source>
</evidence>
<evidence type="ECO:0000256" key="8">
    <source>
        <dbReference type="ARBA" id="ARBA00022927"/>
    </source>
</evidence>
<comment type="caution">
    <text evidence="12">The sequence shown here is derived from an EMBL/GenBank/DDBJ whole genome shotgun (WGS) entry which is preliminary data.</text>
</comment>
<keyword evidence="13" id="KW-1185">Reference proteome</keyword>
<evidence type="ECO:0000259" key="11">
    <source>
        <dbReference type="Pfam" id="PF02108"/>
    </source>
</evidence>
<organism evidence="12 13">
    <name type="scientific">Rheinheimera marina</name>
    <dbReference type="NCBI Taxonomy" id="1774958"/>
    <lineage>
        <taxon>Bacteria</taxon>
        <taxon>Pseudomonadati</taxon>
        <taxon>Pseudomonadota</taxon>
        <taxon>Gammaproteobacteria</taxon>
        <taxon>Chromatiales</taxon>
        <taxon>Chromatiaceae</taxon>
        <taxon>Rheinheimera</taxon>
    </lineage>
</organism>
<evidence type="ECO:0000256" key="2">
    <source>
        <dbReference type="ARBA" id="ARBA00004496"/>
    </source>
</evidence>
<feature type="compositionally biased region" description="Low complexity" evidence="10">
    <location>
        <begin position="97"/>
        <end position="110"/>
    </location>
</feature>
<keyword evidence="5" id="KW-0813">Transport</keyword>
<dbReference type="InterPro" id="IPR000563">
    <property type="entry name" value="Flag_FliH"/>
</dbReference>
<evidence type="ECO:0000256" key="3">
    <source>
        <dbReference type="ARBA" id="ARBA00006602"/>
    </source>
</evidence>
<evidence type="ECO:0000313" key="12">
    <source>
        <dbReference type="EMBL" id="MFC4656904.1"/>
    </source>
</evidence>
<name>A0ABV9JRN1_9GAMM</name>
<sequence length="269" mass="29998">MTDHFRGKQPFEPDEELLELLKQWPAPMLEAEHKQAANRTNALYKTRPDPKVVTVTEEADELELKPLTAEDIEQIRQAAYDEGFAEGKNAGFGQGYQDGQNQGLQDGLKQGQDEGKKLGLEDAAAEVDAIKQQLAQLLDQLQQPLAQINDQVKHQLTELALRMAEAVIAVEAKTNPAVILQTVSDAVAVLPLQTEHVLIKLHPDDLAILQQHYTETELTQRHWQLRAEPSLEQGGCLIETPLSSIDRSMKQRLAASLEHFLHSQSQDPS</sequence>
<feature type="domain" description="Flagellar assembly protein FliH/Type III secretion system HrpE" evidence="11">
    <location>
        <begin position="130"/>
        <end position="254"/>
    </location>
</feature>
<accession>A0ABV9JRN1</accession>
<feature type="region of interest" description="Disordered" evidence="10">
    <location>
        <begin position="89"/>
        <end position="113"/>
    </location>
</feature>
<dbReference type="Pfam" id="PF02108">
    <property type="entry name" value="FliH"/>
    <property type="match status" value="1"/>
</dbReference>
<dbReference type="Proteomes" id="UP001595962">
    <property type="component" value="Unassembled WGS sequence"/>
</dbReference>
<keyword evidence="9" id="KW-1006">Bacterial flagellum protein export</keyword>
<dbReference type="InterPro" id="IPR051472">
    <property type="entry name" value="T3SS_Stator/FliH"/>
</dbReference>
<evidence type="ECO:0000256" key="6">
    <source>
        <dbReference type="ARBA" id="ARBA00022490"/>
    </source>
</evidence>
<reference evidence="13" key="1">
    <citation type="journal article" date="2019" name="Int. J. Syst. Evol. Microbiol.">
        <title>The Global Catalogue of Microorganisms (GCM) 10K type strain sequencing project: providing services to taxonomists for standard genome sequencing and annotation.</title>
        <authorList>
            <consortium name="The Broad Institute Genomics Platform"/>
            <consortium name="The Broad Institute Genome Sequencing Center for Infectious Disease"/>
            <person name="Wu L."/>
            <person name="Ma J."/>
        </authorList>
    </citation>
    <scope>NUCLEOTIDE SEQUENCE [LARGE SCALE GENOMIC DNA]</scope>
    <source>
        <strain evidence="13">DT28</strain>
    </source>
</reference>
<evidence type="ECO:0000256" key="1">
    <source>
        <dbReference type="ARBA" id="ARBA00003041"/>
    </source>
</evidence>
<evidence type="ECO:0000256" key="4">
    <source>
        <dbReference type="ARBA" id="ARBA00016507"/>
    </source>
</evidence>
<dbReference type="PANTHER" id="PTHR34982">
    <property type="entry name" value="YOP PROTEINS TRANSLOCATION PROTEIN L"/>
    <property type="match status" value="1"/>
</dbReference>
<dbReference type="InterPro" id="IPR018035">
    <property type="entry name" value="Flagellar_FliH/T3SS_HrpE"/>
</dbReference>
<protein>
    <recommendedName>
        <fullName evidence="4">Flagellar assembly protein FliH</fullName>
    </recommendedName>
</protein>